<dbReference type="InterPro" id="IPR036291">
    <property type="entry name" value="NAD(P)-bd_dom_sf"/>
</dbReference>
<dbReference type="Gene3D" id="3.40.50.10860">
    <property type="entry name" value="Leucine Dehydrogenase, chain A, domain 1"/>
    <property type="match status" value="1"/>
</dbReference>
<feature type="active site" description="Proton donor/acceptor" evidence="4">
    <location>
        <position position="78"/>
    </location>
</feature>
<dbReference type="EC" id="1.4.1.9" evidence="8"/>
<dbReference type="CDD" id="cd01075">
    <property type="entry name" value="NAD_bind_Leu_Phe_Val_DH"/>
    <property type="match status" value="1"/>
</dbReference>
<evidence type="ECO:0000256" key="4">
    <source>
        <dbReference type="PIRSR" id="PIRSR000188-1"/>
    </source>
</evidence>
<keyword evidence="2 6" id="KW-0560">Oxidoreductase</keyword>
<dbReference type="Pfam" id="PF02812">
    <property type="entry name" value="ELFV_dehydrog_N"/>
    <property type="match status" value="1"/>
</dbReference>
<dbReference type="Gene3D" id="3.40.50.720">
    <property type="entry name" value="NAD(P)-binding Rossmann-like Domain"/>
    <property type="match status" value="1"/>
</dbReference>
<dbReference type="FunFam" id="3.40.50.10860:FF:000010">
    <property type="entry name" value="Leucine dehydrogenase"/>
    <property type="match status" value="1"/>
</dbReference>
<dbReference type="InterPro" id="IPR016211">
    <property type="entry name" value="Glu/Phe/Leu/Val/Trp_DH_bac/arc"/>
</dbReference>
<dbReference type="PANTHER" id="PTHR42722:SF1">
    <property type="entry name" value="VALINE DEHYDROGENASE"/>
    <property type="match status" value="1"/>
</dbReference>
<dbReference type="OrthoDB" id="9803297at2"/>
<evidence type="ECO:0000256" key="6">
    <source>
        <dbReference type="RuleBase" id="RU004417"/>
    </source>
</evidence>
<keyword evidence="9" id="KW-1185">Reference proteome</keyword>
<dbReference type="PIRSF" id="PIRSF000188">
    <property type="entry name" value="Phe_leu_dh"/>
    <property type="match status" value="1"/>
</dbReference>
<dbReference type="InterPro" id="IPR006095">
    <property type="entry name" value="Glu/Leu/Phe/Val/Trp_DH"/>
</dbReference>
<dbReference type="InterPro" id="IPR006096">
    <property type="entry name" value="Glu/Leu/Phe/Val/Trp_DH_C"/>
</dbReference>
<dbReference type="SUPFAM" id="SSF53223">
    <property type="entry name" value="Aminoacid dehydrogenase-like, N-terminal domain"/>
    <property type="match status" value="1"/>
</dbReference>
<dbReference type="SMART" id="SM00839">
    <property type="entry name" value="ELFV_dehydrog"/>
    <property type="match status" value="1"/>
</dbReference>
<organism evidence="8 9">
    <name type="scientific">Asticcacaulis biprosthecium C19</name>
    <dbReference type="NCBI Taxonomy" id="715226"/>
    <lineage>
        <taxon>Bacteria</taxon>
        <taxon>Pseudomonadati</taxon>
        <taxon>Pseudomonadota</taxon>
        <taxon>Alphaproteobacteria</taxon>
        <taxon>Caulobacterales</taxon>
        <taxon>Caulobacteraceae</taxon>
        <taxon>Asticcacaulis</taxon>
    </lineage>
</organism>
<dbReference type="PANTHER" id="PTHR42722">
    <property type="entry name" value="LEUCINE DEHYDROGENASE"/>
    <property type="match status" value="1"/>
</dbReference>
<accession>F4QRU0</accession>
<reference evidence="9" key="1">
    <citation type="submission" date="2011-03" db="EMBL/GenBank/DDBJ databases">
        <title>Draft genome sequence of Brevundimonas diminuta.</title>
        <authorList>
            <person name="Brown P.J.B."/>
            <person name="Buechlein A."/>
            <person name="Hemmerich C."/>
            <person name="Brun Y.V."/>
        </authorList>
    </citation>
    <scope>NUCLEOTIDE SEQUENCE [LARGE SCALE GENOMIC DNA]</scope>
    <source>
        <strain evidence="9">C19</strain>
    </source>
</reference>
<evidence type="ECO:0000259" key="7">
    <source>
        <dbReference type="SMART" id="SM00839"/>
    </source>
</evidence>
<evidence type="ECO:0000313" key="8">
    <source>
        <dbReference type="EMBL" id="EGF89460.1"/>
    </source>
</evidence>
<evidence type="ECO:0000256" key="1">
    <source>
        <dbReference type="ARBA" id="ARBA00006382"/>
    </source>
</evidence>
<protein>
    <submittedName>
        <fullName evidence="8">Leucine dehydrogenase</fullName>
        <ecNumber evidence="8">1.4.1.9</ecNumber>
    </submittedName>
</protein>
<evidence type="ECO:0000313" key="9">
    <source>
        <dbReference type="Proteomes" id="UP000006512"/>
    </source>
</evidence>
<sequence length="355" mass="36877">MFDHPDFDAHEKVLFVNDAATGLRAIIAVHSTALGAAAGGCRLWSYAADADALTDALRLSRGMSYKNAMADLPMGGGKSVILGPVASEKREAVLEAFGRAVDTLSGQYITAEDVGVSVADMQIVARTTKHVSGLSAAAGKSGGDPSPFTARGVRVGIESAVRARLGRTELAGLSVAVQGLGHVGMYLCQELNEMGANLIVADINPARVSEAQMRFGAVGVSVDDILTQPVDVVAPCALGGTITEYVARYIRASVVAGAANNQLLTAEAGRILGERGVLYAPDYVINAGGIIMVQGEISGDNDADLIRARVDAIGPRLDAIFATAKSDNVITNEVADSMARVKLDAARRMRARIAA</sequence>
<dbReference type="Pfam" id="PF00208">
    <property type="entry name" value="ELFV_dehydrog"/>
    <property type="match status" value="1"/>
</dbReference>
<dbReference type="eggNOG" id="COG0334">
    <property type="taxonomic scope" value="Bacteria"/>
</dbReference>
<dbReference type="Proteomes" id="UP000006512">
    <property type="component" value="Unassembled WGS sequence"/>
</dbReference>
<keyword evidence="3 5" id="KW-0520">NAD</keyword>
<dbReference type="InterPro" id="IPR006097">
    <property type="entry name" value="Glu/Leu/Phe/Val/Trp_DH_dimer"/>
</dbReference>
<dbReference type="GO" id="GO:0050049">
    <property type="term" value="F:L-leucine dehydrogenase activity"/>
    <property type="evidence" value="ECO:0007669"/>
    <property type="project" value="UniProtKB-EC"/>
</dbReference>
<proteinExistence type="inferred from homology"/>
<feature type="domain" description="Glutamate/phenylalanine/leucine/valine/L-tryptophan dehydrogenase C-terminal" evidence="7">
    <location>
        <begin position="143"/>
        <end position="351"/>
    </location>
</feature>
<dbReference type="STRING" id="715226.ABI_38740"/>
<dbReference type="SUPFAM" id="SSF51735">
    <property type="entry name" value="NAD(P)-binding Rossmann-fold domains"/>
    <property type="match status" value="1"/>
</dbReference>
<dbReference type="AlphaFoldDB" id="F4QRU0"/>
<name>F4QRU0_9CAUL</name>
<dbReference type="RefSeq" id="WP_006274655.1">
    <property type="nucleotide sequence ID" value="NZ_GL883080.1"/>
</dbReference>
<evidence type="ECO:0000256" key="5">
    <source>
        <dbReference type="PIRSR" id="PIRSR000188-2"/>
    </source>
</evidence>
<dbReference type="GO" id="GO:0006520">
    <property type="term" value="P:amino acid metabolic process"/>
    <property type="evidence" value="ECO:0007669"/>
    <property type="project" value="InterPro"/>
</dbReference>
<dbReference type="EMBL" id="GL883080">
    <property type="protein sequence ID" value="EGF89460.1"/>
    <property type="molecule type" value="Genomic_DNA"/>
</dbReference>
<dbReference type="PRINTS" id="PR00082">
    <property type="entry name" value="GLFDHDRGNASE"/>
</dbReference>
<keyword evidence="5" id="KW-0547">Nucleotide-binding</keyword>
<evidence type="ECO:0000256" key="2">
    <source>
        <dbReference type="ARBA" id="ARBA00023002"/>
    </source>
</evidence>
<gene>
    <name evidence="8" type="ORF">ABI_38740</name>
</gene>
<feature type="binding site" evidence="5">
    <location>
        <begin position="179"/>
        <end position="184"/>
    </location>
    <ligand>
        <name>NAD(+)</name>
        <dbReference type="ChEBI" id="CHEBI:57540"/>
    </ligand>
</feature>
<dbReference type="InterPro" id="IPR046346">
    <property type="entry name" value="Aminoacid_DH-like_N_sf"/>
</dbReference>
<dbReference type="GO" id="GO:0000166">
    <property type="term" value="F:nucleotide binding"/>
    <property type="evidence" value="ECO:0007669"/>
    <property type="project" value="UniProtKB-KW"/>
</dbReference>
<dbReference type="HOGENOM" id="CLU_025763_0_0_5"/>
<comment type="similarity">
    <text evidence="1 6">Belongs to the Glu/Leu/Phe/Val dehydrogenases family.</text>
</comment>
<evidence type="ECO:0000256" key="3">
    <source>
        <dbReference type="ARBA" id="ARBA00023027"/>
    </source>
</evidence>